<dbReference type="Proteomes" id="UP000823046">
    <property type="component" value="Unassembled WGS sequence"/>
</dbReference>
<dbReference type="EMBL" id="JADAQX010000923">
    <property type="protein sequence ID" value="KAF8819158.1"/>
    <property type="molecule type" value="Genomic_DNA"/>
</dbReference>
<organism evidence="3 4">
    <name type="scientific">Cardiosporidium cionae</name>
    <dbReference type="NCBI Taxonomy" id="476202"/>
    <lineage>
        <taxon>Eukaryota</taxon>
        <taxon>Sar</taxon>
        <taxon>Alveolata</taxon>
        <taxon>Apicomplexa</taxon>
        <taxon>Aconoidasida</taxon>
        <taxon>Nephromycida</taxon>
        <taxon>Cardiosporidium</taxon>
    </lineage>
</organism>
<dbReference type="InterPro" id="IPR021366">
    <property type="entry name" value="DUF2981"/>
</dbReference>
<keyword evidence="4" id="KW-1185">Reference proteome</keyword>
<evidence type="ECO:0000256" key="1">
    <source>
        <dbReference type="SAM" id="MobiDB-lite"/>
    </source>
</evidence>
<sequence>MGINCHCPDPNRNWCRFIFCLQLPSPEPSFRRMVSTDTFQFQCCTRQTFVTCQHRIWGALKRNYLIEVIYFISFIICTFFLLLGVVDFSDILQLLPRAPKGASSSFRQQHAILADSLYPISSTNRFSRFVSSQPTMMMITHHSDPTETQKDIKNLKNIYDKMPFVPHPDETEKDSEEIARTELSPDLQIALTFLLNNCTSLDELTGNPKQFEPTVEDDEPIRLDEPQQRRAANTRK</sequence>
<comment type="caution">
    <text evidence="3">The sequence shown here is derived from an EMBL/GenBank/DDBJ whole genome shotgun (WGS) entry which is preliminary data.</text>
</comment>
<gene>
    <name evidence="3" type="ORF">IE077_001548</name>
</gene>
<evidence type="ECO:0000313" key="3">
    <source>
        <dbReference type="EMBL" id="KAF8819158.1"/>
    </source>
</evidence>
<evidence type="ECO:0000313" key="4">
    <source>
        <dbReference type="Proteomes" id="UP000823046"/>
    </source>
</evidence>
<evidence type="ECO:0000256" key="2">
    <source>
        <dbReference type="SAM" id="Phobius"/>
    </source>
</evidence>
<proteinExistence type="predicted"/>
<keyword evidence="2" id="KW-0472">Membrane</keyword>
<accession>A0ABQ7J5B4</accession>
<protein>
    <submittedName>
        <fullName evidence="3">Uncharacterized protein</fullName>
    </submittedName>
</protein>
<reference evidence="3 4" key="1">
    <citation type="journal article" date="2020" name="bioRxiv">
        <title>Metabolic contributions of an alphaproteobacterial endosymbiont in the apicomplexan Cardiosporidium cionae.</title>
        <authorList>
            <person name="Hunter E.S."/>
            <person name="Paight C.J."/>
            <person name="Lane C.E."/>
        </authorList>
    </citation>
    <scope>NUCLEOTIDE SEQUENCE [LARGE SCALE GENOMIC DNA]</scope>
    <source>
        <strain evidence="3">ESH_2018</strain>
    </source>
</reference>
<dbReference type="Pfam" id="PF11200">
    <property type="entry name" value="DUF2981"/>
    <property type="match status" value="3"/>
</dbReference>
<keyword evidence="2" id="KW-1133">Transmembrane helix</keyword>
<feature type="region of interest" description="Disordered" evidence="1">
    <location>
        <begin position="205"/>
        <end position="236"/>
    </location>
</feature>
<keyword evidence="2" id="KW-0812">Transmembrane</keyword>
<feature type="transmembrane region" description="Helical" evidence="2">
    <location>
        <begin position="64"/>
        <end position="86"/>
    </location>
</feature>
<name>A0ABQ7J5B4_9APIC</name>